<name>A0ABW9JGA8_9SPHI</name>
<accession>A0ABW9JGA8</accession>
<comment type="caution">
    <text evidence="2">The sequence shown here is derived from an EMBL/GenBank/DDBJ whole genome shotgun (WGS) entry which is preliminary data.</text>
</comment>
<keyword evidence="3" id="KW-1185">Reference proteome</keyword>
<evidence type="ECO:0000256" key="1">
    <source>
        <dbReference type="SAM" id="SignalP"/>
    </source>
</evidence>
<evidence type="ECO:0008006" key="4">
    <source>
        <dbReference type="Google" id="ProtNLM"/>
    </source>
</evidence>
<evidence type="ECO:0000313" key="3">
    <source>
        <dbReference type="Proteomes" id="UP001517367"/>
    </source>
</evidence>
<dbReference type="RefSeq" id="WP_138728035.1">
    <property type="nucleotide sequence ID" value="NZ_SRMP02000012.1"/>
</dbReference>
<protein>
    <recommendedName>
        <fullName evidence="4">Lipoprotein</fullName>
    </recommendedName>
</protein>
<keyword evidence="1" id="KW-0732">Signal</keyword>
<dbReference type="PROSITE" id="PS51257">
    <property type="entry name" value="PROKAR_LIPOPROTEIN"/>
    <property type="match status" value="1"/>
</dbReference>
<organism evidence="2 3">
    <name type="scientific">Pedobacter helvus</name>
    <dbReference type="NCBI Taxonomy" id="2563444"/>
    <lineage>
        <taxon>Bacteria</taxon>
        <taxon>Pseudomonadati</taxon>
        <taxon>Bacteroidota</taxon>
        <taxon>Sphingobacteriia</taxon>
        <taxon>Sphingobacteriales</taxon>
        <taxon>Sphingobacteriaceae</taxon>
        <taxon>Pedobacter</taxon>
    </lineage>
</organism>
<sequence>MKKSIKIIGIFALALVTLFACKKDGEEIQKDERFSVAMKVATARGGSEAAILIGSKDELKTALTKNEGKVYLKKVSEKNNVFIPIVGDPVGPVDPVNPIDLCWDEIDAYYDANVGTWREQANATCKDVIVCLTCPNAGAGLYVLYVIKPNSPKCMVMDSFEAQFSLVAFNYNDNELDSEAVGNLIKK</sequence>
<dbReference type="Proteomes" id="UP001517367">
    <property type="component" value="Unassembled WGS sequence"/>
</dbReference>
<proteinExistence type="predicted"/>
<dbReference type="EMBL" id="SRMP02000012">
    <property type="protein sequence ID" value="MFN0291428.1"/>
    <property type="molecule type" value="Genomic_DNA"/>
</dbReference>
<evidence type="ECO:0000313" key="2">
    <source>
        <dbReference type="EMBL" id="MFN0291428.1"/>
    </source>
</evidence>
<feature type="signal peptide" evidence="1">
    <location>
        <begin position="1"/>
        <end position="22"/>
    </location>
</feature>
<reference evidence="2 3" key="1">
    <citation type="submission" date="2024-12" db="EMBL/GenBank/DDBJ databases">
        <authorList>
            <person name="Hu S."/>
        </authorList>
    </citation>
    <scope>NUCLEOTIDE SEQUENCE [LARGE SCALE GENOMIC DNA]</scope>
    <source>
        <strain evidence="2 3">P-25</strain>
    </source>
</reference>
<feature type="chain" id="PRO_5047425103" description="Lipoprotein" evidence="1">
    <location>
        <begin position="23"/>
        <end position="187"/>
    </location>
</feature>
<gene>
    <name evidence="2" type="ORF">E5L68_008485</name>
</gene>